<evidence type="ECO:0000256" key="2">
    <source>
        <dbReference type="ARBA" id="ARBA00022884"/>
    </source>
</evidence>
<dbReference type="PROSITE" id="PS50137">
    <property type="entry name" value="DS_RBD"/>
    <property type="match status" value="1"/>
</dbReference>
<sequence>MFLQQGVVFCKTILHEFSVQTNTAWPSYSVARQDKPMTLFVASVVFDGSTYTGEAATSKKEAEQKAAYAAVKSILATANTVLTEIIRSKEILIKVFKSSQRIFTPIKFTRPAAYTEYGEQDHVAPESQDQSTLLMTVQEHKIVPVVDPSVNPSTKAATHSRKRKGRGSGDERVVKEH</sequence>
<dbReference type="SMART" id="SM00358">
    <property type="entry name" value="DSRM"/>
    <property type="match status" value="1"/>
</dbReference>
<evidence type="ECO:0000256" key="3">
    <source>
        <dbReference type="ARBA" id="ARBA00037597"/>
    </source>
</evidence>
<dbReference type="InterPro" id="IPR014720">
    <property type="entry name" value="dsRBD_dom"/>
</dbReference>
<evidence type="ECO:0000256" key="4">
    <source>
        <dbReference type="PROSITE-ProRule" id="PRU00266"/>
    </source>
</evidence>
<feature type="compositionally biased region" description="Basic and acidic residues" evidence="5">
    <location>
        <begin position="167"/>
        <end position="177"/>
    </location>
</feature>
<evidence type="ECO:0000313" key="7">
    <source>
        <dbReference type="EMBL" id="GJN03379.1"/>
    </source>
</evidence>
<proteinExistence type="predicted"/>
<organism evidence="7 8">
    <name type="scientific">Eleusine coracana subsp. coracana</name>
    <dbReference type="NCBI Taxonomy" id="191504"/>
    <lineage>
        <taxon>Eukaryota</taxon>
        <taxon>Viridiplantae</taxon>
        <taxon>Streptophyta</taxon>
        <taxon>Embryophyta</taxon>
        <taxon>Tracheophyta</taxon>
        <taxon>Spermatophyta</taxon>
        <taxon>Magnoliopsida</taxon>
        <taxon>Liliopsida</taxon>
        <taxon>Poales</taxon>
        <taxon>Poaceae</taxon>
        <taxon>PACMAD clade</taxon>
        <taxon>Chloridoideae</taxon>
        <taxon>Cynodonteae</taxon>
        <taxon>Eleusininae</taxon>
        <taxon>Eleusine</taxon>
    </lineage>
</organism>
<dbReference type="PANTHER" id="PTHR46031:SF37">
    <property type="entry name" value="DRBM DOMAIN-CONTAINING PROTEIN"/>
    <property type="match status" value="1"/>
</dbReference>
<dbReference type="Pfam" id="PF00035">
    <property type="entry name" value="dsrm"/>
    <property type="match status" value="1"/>
</dbReference>
<protein>
    <recommendedName>
        <fullName evidence="6">DRBM domain-containing protein</fullName>
    </recommendedName>
</protein>
<evidence type="ECO:0000256" key="5">
    <source>
        <dbReference type="SAM" id="MobiDB-lite"/>
    </source>
</evidence>
<keyword evidence="2 4" id="KW-0694">RNA-binding</keyword>
<comment type="function">
    <text evidence="3">Binds double-stranded RNA.</text>
</comment>
<dbReference type="GO" id="GO:0003723">
    <property type="term" value="F:RNA binding"/>
    <property type="evidence" value="ECO:0007669"/>
    <property type="project" value="UniProtKB-UniRule"/>
</dbReference>
<accession>A0AAV5CZ99</accession>
<evidence type="ECO:0000259" key="6">
    <source>
        <dbReference type="PROSITE" id="PS50137"/>
    </source>
</evidence>
<reference evidence="7" key="1">
    <citation type="journal article" date="2018" name="DNA Res.">
        <title>Multiple hybrid de novo genome assembly of finger millet, an orphan allotetraploid crop.</title>
        <authorList>
            <person name="Hatakeyama M."/>
            <person name="Aluri S."/>
            <person name="Balachadran M.T."/>
            <person name="Sivarajan S.R."/>
            <person name="Patrignani A."/>
            <person name="Gruter S."/>
            <person name="Poveda L."/>
            <person name="Shimizu-Inatsugi R."/>
            <person name="Baeten J."/>
            <person name="Francoijs K.J."/>
            <person name="Nataraja K.N."/>
            <person name="Reddy Y.A.N."/>
            <person name="Phadnis S."/>
            <person name="Ravikumar R.L."/>
            <person name="Schlapbach R."/>
            <person name="Sreeman S.M."/>
            <person name="Shimizu K.K."/>
        </authorList>
    </citation>
    <scope>NUCLEOTIDE SEQUENCE</scope>
</reference>
<feature type="region of interest" description="Disordered" evidence="5">
    <location>
        <begin position="146"/>
        <end position="177"/>
    </location>
</feature>
<dbReference type="Proteomes" id="UP001054889">
    <property type="component" value="Unassembled WGS sequence"/>
</dbReference>
<dbReference type="PANTHER" id="PTHR46031">
    <property type="match status" value="1"/>
</dbReference>
<dbReference type="EMBL" id="BQKI01000010">
    <property type="protein sequence ID" value="GJN03379.1"/>
    <property type="molecule type" value="Genomic_DNA"/>
</dbReference>
<keyword evidence="8" id="KW-1185">Reference proteome</keyword>
<gene>
    <name evidence="7" type="primary">ga20816</name>
    <name evidence="7" type="ORF">PR202_ga20816</name>
</gene>
<dbReference type="SUPFAM" id="SSF54768">
    <property type="entry name" value="dsRNA-binding domain-like"/>
    <property type="match status" value="1"/>
</dbReference>
<evidence type="ECO:0000313" key="8">
    <source>
        <dbReference type="Proteomes" id="UP001054889"/>
    </source>
</evidence>
<name>A0AAV5CZ99_ELECO</name>
<feature type="domain" description="DRBM" evidence="6">
    <location>
        <begin position="40"/>
        <end position="76"/>
    </location>
</feature>
<comment type="caution">
    <text evidence="7">The sequence shown here is derived from an EMBL/GenBank/DDBJ whole genome shotgun (WGS) entry which is preliminary data.</text>
</comment>
<reference evidence="7" key="2">
    <citation type="submission" date="2021-12" db="EMBL/GenBank/DDBJ databases">
        <title>Resequencing data analysis of finger millet.</title>
        <authorList>
            <person name="Hatakeyama M."/>
            <person name="Aluri S."/>
            <person name="Balachadran M.T."/>
            <person name="Sivarajan S.R."/>
            <person name="Poveda L."/>
            <person name="Shimizu-Inatsugi R."/>
            <person name="Schlapbach R."/>
            <person name="Sreeman S.M."/>
            <person name="Shimizu K.K."/>
        </authorList>
    </citation>
    <scope>NUCLEOTIDE SEQUENCE</scope>
</reference>
<evidence type="ECO:0000256" key="1">
    <source>
        <dbReference type="ARBA" id="ARBA00022737"/>
    </source>
</evidence>
<dbReference type="Gene3D" id="3.30.160.20">
    <property type="match status" value="1"/>
</dbReference>
<keyword evidence="1" id="KW-0677">Repeat</keyword>
<dbReference type="AlphaFoldDB" id="A0AAV5CZ99"/>